<accession>A0ABT0PCN5</accession>
<keyword evidence="4 6" id="KW-0808">Transferase</keyword>
<dbReference type="RefSeq" id="WP_249697810.1">
    <property type="nucleotide sequence ID" value="NZ_JAMFLX010000003.1"/>
</dbReference>
<gene>
    <name evidence="6 9" type="primary">rsmI</name>
    <name evidence="9" type="ORF">M3P05_03370</name>
</gene>
<dbReference type="InterPro" id="IPR008189">
    <property type="entry name" value="rRNA_ssu_MeTfrase_I"/>
</dbReference>
<dbReference type="InterPro" id="IPR014776">
    <property type="entry name" value="4pyrrole_Mease_sub2"/>
</dbReference>
<dbReference type="GO" id="GO:0008168">
    <property type="term" value="F:methyltransferase activity"/>
    <property type="evidence" value="ECO:0007669"/>
    <property type="project" value="UniProtKB-KW"/>
</dbReference>
<comment type="function">
    <text evidence="6">Catalyzes the 2'-O-methylation of the ribose of cytidine 1402 (C1402) in 16S rRNA.</text>
</comment>
<evidence type="ECO:0000256" key="2">
    <source>
        <dbReference type="ARBA" id="ARBA00022552"/>
    </source>
</evidence>
<keyword evidence="5 6" id="KW-0949">S-adenosyl-L-methionine</keyword>
<keyword evidence="10" id="KW-1185">Reference proteome</keyword>
<evidence type="ECO:0000256" key="4">
    <source>
        <dbReference type="ARBA" id="ARBA00022679"/>
    </source>
</evidence>
<comment type="caution">
    <text evidence="9">The sequence shown here is derived from an EMBL/GenBank/DDBJ whole genome shotgun (WGS) entry which is preliminary data.</text>
</comment>
<dbReference type="InterPro" id="IPR053910">
    <property type="entry name" value="RsmI_HTH"/>
</dbReference>
<dbReference type="Pfam" id="PF23016">
    <property type="entry name" value="RsmI_C"/>
    <property type="match status" value="1"/>
</dbReference>
<dbReference type="Gene3D" id="3.30.950.10">
    <property type="entry name" value="Methyltransferase, Cobalt-precorrin-4 Transmethylase, Domain 2"/>
    <property type="match status" value="1"/>
</dbReference>
<dbReference type="Proteomes" id="UP001203338">
    <property type="component" value="Unassembled WGS sequence"/>
</dbReference>
<dbReference type="EC" id="2.1.1.198" evidence="6"/>
<dbReference type="Gene3D" id="3.40.1010.10">
    <property type="entry name" value="Cobalt-precorrin-4 Transmethylase, Domain 1"/>
    <property type="match status" value="1"/>
</dbReference>
<comment type="subcellular location">
    <subcellularLocation>
        <location evidence="6">Cytoplasm</location>
    </subcellularLocation>
</comment>
<comment type="catalytic activity">
    <reaction evidence="6">
        <text>cytidine(1402) in 16S rRNA + S-adenosyl-L-methionine = 2'-O-methylcytidine(1402) in 16S rRNA + S-adenosyl-L-homocysteine + H(+)</text>
        <dbReference type="Rhea" id="RHEA:42924"/>
        <dbReference type="Rhea" id="RHEA-COMP:10285"/>
        <dbReference type="Rhea" id="RHEA-COMP:10286"/>
        <dbReference type="ChEBI" id="CHEBI:15378"/>
        <dbReference type="ChEBI" id="CHEBI:57856"/>
        <dbReference type="ChEBI" id="CHEBI:59789"/>
        <dbReference type="ChEBI" id="CHEBI:74495"/>
        <dbReference type="ChEBI" id="CHEBI:82748"/>
        <dbReference type="EC" id="2.1.1.198"/>
    </reaction>
</comment>
<dbReference type="InterPro" id="IPR035996">
    <property type="entry name" value="4pyrrol_Methylase_sf"/>
</dbReference>
<protein>
    <recommendedName>
        <fullName evidence="6">Ribosomal RNA small subunit methyltransferase I</fullName>
        <ecNumber evidence="6">2.1.1.198</ecNumber>
    </recommendedName>
    <alternativeName>
        <fullName evidence="6">16S rRNA 2'-O-ribose C1402 methyltransferase</fullName>
    </alternativeName>
    <alternativeName>
        <fullName evidence="6">rRNA (cytidine-2'-O-)-methyltransferase RsmI</fullName>
    </alternativeName>
</protein>
<organism evidence="9 10">
    <name type="scientific">Parendozoicomonas callyspongiae</name>
    <dbReference type="NCBI Taxonomy" id="2942213"/>
    <lineage>
        <taxon>Bacteria</taxon>
        <taxon>Pseudomonadati</taxon>
        <taxon>Pseudomonadota</taxon>
        <taxon>Gammaproteobacteria</taxon>
        <taxon>Oceanospirillales</taxon>
        <taxon>Endozoicomonadaceae</taxon>
        <taxon>Parendozoicomonas</taxon>
    </lineage>
</organism>
<evidence type="ECO:0000256" key="1">
    <source>
        <dbReference type="ARBA" id="ARBA00022490"/>
    </source>
</evidence>
<dbReference type="GO" id="GO:0032259">
    <property type="term" value="P:methylation"/>
    <property type="evidence" value="ECO:0007669"/>
    <property type="project" value="UniProtKB-KW"/>
</dbReference>
<evidence type="ECO:0000256" key="3">
    <source>
        <dbReference type="ARBA" id="ARBA00022603"/>
    </source>
</evidence>
<dbReference type="PROSITE" id="PS01296">
    <property type="entry name" value="RSMI"/>
    <property type="match status" value="1"/>
</dbReference>
<feature type="domain" description="Tetrapyrrole methylase" evidence="7">
    <location>
        <begin position="6"/>
        <end position="205"/>
    </location>
</feature>
<name>A0ABT0PCN5_9GAMM</name>
<dbReference type="InterPro" id="IPR000878">
    <property type="entry name" value="4pyrrol_Mease"/>
</dbReference>
<dbReference type="PIRSF" id="PIRSF005917">
    <property type="entry name" value="MTase_YraL"/>
    <property type="match status" value="1"/>
</dbReference>
<dbReference type="Pfam" id="PF00590">
    <property type="entry name" value="TP_methylase"/>
    <property type="match status" value="1"/>
</dbReference>
<evidence type="ECO:0000256" key="5">
    <source>
        <dbReference type="ARBA" id="ARBA00022691"/>
    </source>
</evidence>
<dbReference type="InterPro" id="IPR018063">
    <property type="entry name" value="SAM_MeTrfase_RsmI_CS"/>
</dbReference>
<dbReference type="InterPro" id="IPR014777">
    <property type="entry name" value="4pyrrole_Mease_sub1"/>
</dbReference>
<evidence type="ECO:0000256" key="6">
    <source>
        <dbReference type="HAMAP-Rule" id="MF_01877"/>
    </source>
</evidence>
<dbReference type="EMBL" id="JAMFLX010000003">
    <property type="protein sequence ID" value="MCL6268981.1"/>
    <property type="molecule type" value="Genomic_DNA"/>
</dbReference>
<keyword evidence="2 6" id="KW-0698">rRNA processing</keyword>
<dbReference type="PANTHER" id="PTHR46111:SF1">
    <property type="entry name" value="RIBOSOMAL RNA SMALL SUBUNIT METHYLTRANSFERASE I"/>
    <property type="match status" value="1"/>
</dbReference>
<keyword evidence="3 6" id="KW-0489">Methyltransferase</keyword>
<evidence type="ECO:0000259" key="7">
    <source>
        <dbReference type="Pfam" id="PF00590"/>
    </source>
</evidence>
<evidence type="ECO:0000259" key="8">
    <source>
        <dbReference type="Pfam" id="PF23016"/>
    </source>
</evidence>
<dbReference type="HAMAP" id="MF_01877">
    <property type="entry name" value="16SrRNA_methyltr_I"/>
    <property type="match status" value="1"/>
</dbReference>
<dbReference type="PANTHER" id="PTHR46111">
    <property type="entry name" value="RIBOSOMAL RNA SMALL SUBUNIT METHYLTRANSFERASE I"/>
    <property type="match status" value="1"/>
</dbReference>
<dbReference type="SUPFAM" id="SSF53790">
    <property type="entry name" value="Tetrapyrrole methylase"/>
    <property type="match status" value="1"/>
</dbReference>
<sequence length="281" mass="30726">MSESCLYIVATPIGNLNDLSPRARDVLAQVDVIAAEDTRHTSRLLNHFGIRGNLVACHDHNERSRSEQIVQRLQGGESVALVSDAGTPLISDPGYHLVNAVREAGIKVVPVPGACAMVSALSVSGLPSDRFFFEGFLPAKGAGRRKRLAELSDFPHTWIVYESPHRIMDMLVDMDGELGGDRKIVLARELTKTFETVLSGTVSELQEILTSDENQRRGEFVVLIHGAEKQEGFGDDIPDEALKILEVLVEELPMKQASQIASKITGIKSKLLYKAGLAMKE</sequence>
<evidence type="ECO:0000313" key="10">
    <source>
        <dbReference type="Proteomes" id="UP001203338"/>
    </source>
</evidence>
<dbReference type="NCBIfam" id="TIGR00096">
    <property type="entry name" value="16S rRNA (cytidine(1402)-2'-O)-methyltransferase"/>
    <property type="match status" value="1"/>
</dbReference>
<reference evidence="9 10" key="1">
    <citation type="submission" date="2022-05" db="EMBL/GenBank/DDBJ databases">
        <authorList>
            <person name="Park J.-S."/>
        </authorList>
    </citation>
    <scope>NUCLEOTIDE SEQUENCE [LARGE SCALE GENOMIC DNA]</scope>
    <source>
        <strain evidence="9 10">2012CJ34-2</strain>
    </source>
</reference>
<dbReference type="CDD" id="cd11648">
    <property type="entry name" value="RsmI"/>
    <property type="match status" value="1"/>
</dbReference>
<comment type="similarity">
    <text evidence="6">Belongs to the methyltransferase superfamily. RsmI family.</text>
</comment>
<keyword evidence="1 6" id="KW-0963">Cytoplasm</keyword>
<feature type="domain" description="RsmI HTH" evidence="8">
    <location>
        <begin position="236"/>
        <end position="280"/>
    </location>
</feature>
<proteinExistence type="inferred from homology"/>
<evidence type="ECO:0000313" key="9">
    <source>
        <dbReference type="EMBL" id="MCL6268981.1"/>
    </source>
</evidence>